<proteinExistence type="predicted"/>
<accession>N1QHQ7</accession>
<dbReference type="EMBL" id="KB456267">
    <property type="protein sequence ID" value="EMF10683.1"/>
    <property type="molecule type" value="Genomic_DNA"/>
</dbReference>
<reference evidence="1 2" key="1">
    <citation type="journal article" date="2012" name="PLoS Pathog.">
        <title>Diverse lifestyles and strategies of plant pathogenesis encoded in the genomes of eighteen Dothideomycetes fungi.</title>
        <authorList>
            <person name="Ohm R.A."/>
            <person name="Feau N."/>
            <person name="Henrissat B."/>
            <person name="Schoch C.L."/>
            <person name="Horwitz B.A."/>
            <person name="Barry K.W."/>
            <person name="Condon B.J."/>
            <person name="Copeland A.C."/>
            <person name="Dhillon B."/>
            <person name="Glaser F."/>
            <person name="Hesse C.N."/>
            <person name="Kosti I."/>
            <person name="LaButti K."/>
            <person name="Lindquist E.A."/>
            <person name="Lucas S."/>
            <person name="Salamov A.A."/>
            <person name="Bradshaw R.E."/>
            <person name="Ciuffetti L."/>
            <person name="Hamelin R.C."/>
            <person name="Kema G.H.J."/>
            <person name="Lawrence C."/>
            <person name="Scott J.A."/>
            <person name="Spatafora J.W."/>
            <person name="Turgeon B.G."/>
            <person name="de Wit P.J.G.M."/>
            <person name="Zhong S."/>
            <person name="Goodwin S.B."/>
            <person name="Grigoriev I.V."/>
        </authorList>
    </citation>
    <scope>NUCLEOTIDE SEQUENCE [LARGE SCALE GENOMIC DNA]</scope>
    <source>
        <strain evidence="1 2">SO2202</strain>
    </source>
</reference>
<evidence type="ECO:0008006" key="3">
    <source>
        <dbReference type="Google" id="ProtNLM"/>
    </source>
</evidence>
<dbReference type="Proteomes" id="UP000016931">
    <property type="component" value="Unassembled WGS sequence"/>
</dbReference>
<dbReference type="eggNOG" id="ENOG502SC1V">
    <property type="taxonomic scope" value="Eukaryota"/>
</dbReference>
<keyword evidence="2" id="KW-1185">Reference proteome</keyword>
<sequence>MTTTESQHLLRVLQDRNIALSEADVVSAFQNKTTRDKATSWAREYLGSATLLTKEEVRFYERQGGSAVSDSVPYGRPLDDDELEAAIDSLEASTAAIDRQCQIMEQQKVALQKLKSQNTHSDSSFLAQEKRLQKYTREKAQLDFEIDELSATTKDRLRTCMKQTDATTGSLDASLNRLLEKDDRLIDGLQKLLPKLADTALDRDETQEVEQLCATLTDLSVSSIRSRLDSTYRQTLLEYTRRQKSTSMTLTDQQTKQRETLRAELEELGGEIEGLVTIVIDNQYRKSLKSGLTSARSEGHAQKAKWAEFTVTALVYLKDRLDAISGHVQHLHAHRAALRSISRTLEEAIAVTEQARPGAVNNNTPSTPTNRDRQNAAKGLKPLRLVQANISETQDPVISFLHEHNIRVGG</sequence>
<protein>
    <recommendedName>
        <fullName evidence="3">HAUS augmin-like complex subunit 3 N-terminal domain-containing protein</fullName>
    </recommendedName>
</protein>
<organism evidence="1 2">
    <name type="scientific">Sphaerulina musiva (strain SO2202)</name>
    <name type="common">Poplar stem canker fungus</name>
    <name type="synonym">Septoria musiva</name>
    <dbReference type="NCBI Taxonomy" id="692275"/>
    <lineage>
        <taxon>Eukaryota</taxon>
        <taxon>Fungi</taxon>
        <taxon>Dikarya</taxon>
        <taxon>Ascomycota</taxon>
        <taxon>Pezizomycotina</taxon>
        <taxon>Dothideomycetes</taxon>
        <taxon>Dothideomycetidae</taxon>
        <taxon>Mycosphaerellales</taxon>
        <taxon>Mycosphaerellaceae</taxon>
        <taxon>Sphaerulina</taxon>
    </lineage>
</organism>
<dbReference type="OrthoDB" id="5314201at2759"/>
<evidence type="ECO:0000313" key="1">
    <source>
        <dbReference type="EMBL" id="EMF10683.1"/>
    </source>
</evidence>
<dbReference type="RefSeq" id="XP_016758804.1">
    <property type="nucleotide sequence ID" value="XM_016906348.1"/>
</dbReference>
<evidence type="ECO:0000313" key="2">
    <source>
        <dbReference type="Proteomes" id="UP000016931"/>
    </source>
</evidence>
<dbReference type="OMA" id="TTHISSD"/>
<dbReference type="AlphaFoldDB" id="N1QHQ7"/>
<gene>
    <name evidence="1" type="ORF">SEPMUDRAFT_150713</name>
</gene>
<dbReference type="HOGENOM" id="CLU_040879_0_0_1"/>
<dbReference type="GeneID" id="27903485"/>
<feature type="non-terminal residue" evidence="1">
    <location>
        <position position="410"/>
    </location>
</feature>
<name>N1QHQ7_SPHMS</name>